<dbReference type="AlphaFoldDB" id="X4ZIK2"/>
<dbReference type="HOGENOM" id="CLU_1925502_0_0_9"/>
<organism evidence="2 3">
    <name type="scientific">Paenibacillus sabinae T27</name>
    <dbReference type="NCBI Taxonomy" id="1268072"/>
    <lineage>
        <taxon>Bacteria</taxon>
        <taxon>Bacillati</taxon>
        <taxon>Bacillota</taxon>
        <taxon>Bacilli</taxon>
        <taxon>Bacillales</taxon>
        <taxon>Paenibacillaceae</taxon>
        <taxon>Paenibacillus</taxon>
    </lineage>
</organism>
<dbReference type="KEGG" id="psab:PSAB_08065"/>
<keyword evidence="3" id="KW-1185">Reference proteome</keyword>
<evidence type="ECO:0000313" key="2">
    <source>
        <dbReference type="EMBL" id="AHV96545.1"/>
    </source>
</evidence>
<feature type="region of interest" description="Disordered" evidence="1">
    <location>
        <begin position="109"/>
        <end position="128"/>
    </location>
</feature>
<accession>X4ZIK2</accession>
<evidence type="ECO:0000313" key="3">
    <source>
        <dbReference type="Proteomes" id="UP000019772"/>
    </source>
</evidence>
<dbReference type="Proteomes" id="UP000019772">
    <property type="component" value="Chromosome"/>
</dbReference>
<reference evidence="2 3" key="1">
    <citation type="journal article" date="2014" name="PLoS Genet.">
        <title>Comparative Genomic Analysis of N2-Fixing and Non-N2-Fixing Paenibacillus spp.: Organization, Evolution and Expression of the Nitrogen Fixation Genes.</title>
        <authorList>
            <person name="Xie J.B."/>
            <person name="Du Z."/>
            <person name="Bai L."/>
            <person name="Tian C."/>
            <person name="Zhang Y."/>
            <person name="Xie J.Y."/>
            <person name="Wang T."/>
            <person name="Liu X."/>
            <person name="Chen X."/>
            <person name="Cheng Q."/>
            <person name="Chen S."/>
            <person name="Li J."/>
        </authorList>
    </citation>
    <scope>NUCLEOTIDE SEQUENCE [LARGE SCALE GENOMIC DNA]</scope>
    <source>
        <strain evidence="2 3">T27</strain>
    </source>
</reference>
<dbReference type="eggNOG" id="COG5577">
    <property type="taxonomic scope" value="Bacteria"/>
</dbReference>
<dbReference type="OrthoDB" id="2382401at2"/>
<sequence length="128" mass="14836">MYAQNTNAFMQEEDLLNIILADLKRTVREYATAATESNCQTVRRAFNDLTMNTLRIQGELYMQMSQLNMYQAPSKALRQELDKQIQSAQQTQQKSRQFIQQKMGGQGMYAQTPNVSQHQPNVSNPYYM</sequence>
<dbReference type="EMBL" id="CP004078">
    <property type="protein sequence ID" value="AHV96545.1"/>
    <property type="molecule type" value="Genomic_DNA"/>
</dbReference>
<evidence type="ECO:0000256" key="1">
    <source>
        <dbReference type="SAM" id="MobiDB-lite"/>
    </source>
</evidence>
<dbReference type="Pfam" id="PF07875">
    <property type="entry name" value="Coat_F"/>
    <property type="match status" value="1"/>
</dbReference>
<dbReference type="PATRIC" id="fig|1268072.3.peg.1675"/>
<dbReference type="STRING" id="1268072.PSAB_08065"/>
<protein>
    <submittedName>
        <fullName evidence="2">Coat F domain-containing protein</fullName>
    </submittedName>
</protein>
<dbReference type="RefSeq" id="WP_025334096.1">
    <property type="nucleotide sequence ID" value="NZ_CP004078.1"/>
</dbReference>
<proteinExistence type="predicted"/>
<name>X4ZIK2_9BACL</name>
<dbReference type="InterPro" id="IPR012851">
    <property type="entry name" value="Spore_coat_CotF-like"/>
</dbReference>
<gene>
    <name evidence="2" type="ORF">PSAB_08065</name>
</gene>